<dbReference type="InParanoid" id="G7E5J2"/>
<evidence type="ECO:0000259" key="2">
    <source>
        <dbReference type="PROSITE" id="PS50006"/>
    </source>
</evidence>
<feature type="compositionally biased region" description="Low complexity" evidence="1">
    <location>
        <begin position="330"/>
        <end position="368"/>
    </location>
</feature>
<reference evidence="3 4" key="2">
    <citation type="journal article" date="2012" name="Open Biol.">
        <title>Characteristics of nucleosomes and linker DNA regions on the genome of the basidiomycete Mixia osmundae revealed by mono- and dinucleosome mapping.</title>
        <authorList>
            <person name="Nishida H."/>
            <person name="Kondo S."/>
            <person name="Matsumoto T."/>
            <person name="Suzuki Y."/>
            <person name="Yoshikawa H."/>
            <person name="Taylor T.D."/>
            <person name="Sugiyama J."/>
        </authorList>
    </citation>
    <scope>NUCLEOTIDE SEQUENCE [LARGE SCALE GENOMIC DNA]</scope>
    <source>
        <strain evidence="4">CBS 9802 / IAM 14324 / JCM 22182 / KY 12970</strain>
    </source>
</reference>
<sequence>MATMMMGDVPASIRRKLEKAAKRNASAQGAMSYPTPQPSSSAGPSSSPAKPEQMRAAAQASDVSSSPIRIKTRNTSISSLSSVSRNASSLDALVVVLHDSQQAIMFGRKAPDQLPVATQFVTLPKSAKHASRTHATLSRQETDQIKLEVQGSNGLVYESERLRQGDVRMLTCKANTSAQLDFFGCRATVHLAPSSSGPLTPTTEIDAQLTLADVTPQSHASSSTAQIVTPVKEAPQAALLLATMSSSPCVPLTAKPVEAVVRAPILPGISVKVQTTTRRVPIVTAVRPPVPVLPVVRTVSRPSVSNRVHKLSAPRDVVTAKAVKRARVEPAVSSKSSADVPSSELSSPRSVAASSSLGREQELSAPSDSSEESSQEDADASSAEEEANMDEDEPDESALSIDAPAKDVPKSKAERDLASMDIDMTGLIASSLVFSGRATVFTSAIVKMLLEDQPQLVAAATDISEADTSRTPLRELSSNAEAARQEADVTLQETAMAAWTPLVLAALEHGPFGCIDNKGLKDASGRPLEALWHYLPSRDQDRERRASLEPFVKPLRQSQMRSHQYVWKKPSLRRRR</sequence>
<accession>G7E5J2</accession>
<dbReference type="EMBL" id="BABT02000150">
    <property type="protein sequence ID" value="GAA98102.1"/>
    <property type="molecule type" value="Genomic_DNA"/>
</dbReference>
<dbReference type="AlphaFoldDB" id="G7E5J2"/>
<comment type="caution">
    <text evidence="3">The sequence shown here is derived from an EMBL/GenBank/DDBJ whole genome shotgun (WGS) entry which is preliminary data.</text>
</comment>
<feature type="region of interest" description="Disordered" evidence="1">
    <location>
        <begin position="1"/>
        <end position="69"/>
    </location>
</feature>
<feature type="region of interest" description="Disordered" evidence="1">
    <location>
        <begin position="320"/>
        <end position="412"/>
    </location>
</feature>
<reference evidence="3 4" key="1">
    <citation type="journal article" date="2011" name="J. Gen. Appl. Microbiol.">
        <title>Draft genome sequencing of the enigmatic basidiomycete Mixia osmundae.</title>
        <authorList>
            <person name="Nishida H."/>
            <person name="Nagatsuka Y."/>
            <person name="Sugiyama J."/>
        </authorList>
    </citation>
    <scope>NUCLEOTIDE SEQUENCE [LARGE SCALE GENOMIC DNA]</scope>
    <source>
        <strain evidence="4">CBS 9802 / IAM 14324 / JCM 22182 / KY 12970</strain>
    </source>
</reference>
<keyword evidence="4" id="KW-1185">Reference proteome</keyword>
<protein>
    <recommendedName>
        <fullName evidence="2">FHA domain-containing protein</fullName>
    </recommendedName>
</protein>
<evidence type="ECO:0000313" key="4">
    <source>
        <dbReference type="Proteomes" id="UP000009131"/>
    </source>
</evidence>
<dbReference type="InterPro" id="IPR008984">
    <property type="entry name" value="SMAD_FHA_dom_sf"/>
</dbReference>
<dbReference type="OrthoDB" id="5348546at2759"/>
<evidence type="ECO:0000256" key="1">
    <source>
        <dbReference type="SAM" id="MobiDB-lite"/>
    </source>
</evidence>
<dbReference type="InterPro" id="IPR000253">
    <property type="entry name" value="FHA_dom"/>
</dbReference>
<feature type="domain" description="FHA" evidence="2">
    <location>
        <begin position="104"/>
        <end position="162"/>
    </location>
</feature>
<dbReference type="Proteomes" id="UP000009131">
    <property type="component" value="Unassembled WGS sequence"/>
</dbReference>
<gene>
    <name evidence="3" type="primary">Mo04785</name>
    <name evidence="3" type="ORF">E5Q_04785</name>
</gene>
<organism evidence="3 4">
    <name type="scientific">Mixia osmundae (strain CBS 9802 / IAM 14324 / JCM 22182 / KY 12970)</name>
    <dbReference type="NCBI Taxonomy" id="764103"/>
    <lineage>
        <taxon>Eukaryota</taxon>
        <taxon>Fungi</taxon>
        <taxon>Dikarya</taxon>
        <taxon>Basidiomycota</taxon>
        <taxon>Pucciniomycotina</taxon>
        <taxon>Mixiomycetes</taxon>
        <taxon>Mixiales</taxon>
        <taxon>Mixiaceae</taxon>
        <taxon>Mixia</taxon>
    </lineage>
</organism>
<name>G7E5J2_MIXOS</name>
<feature type="compositionally biased region" description="Acidic residues" evidence="1">
    <location>
        <begin position="369"/>
        <end position="396"/>
    </location>
</feature>
<dbReference type="eggNOG" id="ENOG502SABH">
    <property type="taxonomic scope" value="Eukaryota"/>
</dbReference>
<dbReference type="RefSeq" id="XP_014569360.1">
    <property type="nucleotide sequence ID" value="XM_014713874.1"/>
</dbReference>
<dbReference type="SUPFAM" id="SSF49879">
    <property type="entry name" value="SMAD/FHA domain"/>
    <property type="match status" value="1"/>
</dbReference>
<feature type="compositionally biased region" description="Low complexity" evidence="1">
    <location>
        <begin position="38"/>
        <end position="51"/>
    </location>
</feature>
<proteinExistence type="predicted"/>
<dbReference type="HOGENOM" id="CLU_474932_0_0_1"/>
<dbReference type="PROSITE" id="PS50006">
    <property type="entry name" value="FHA_DOMAIN"/>
    <property type="match status" value="1"/>
</dbReference>
<evidence type="ECO:0000313" key="3">
    <source>
        <dbReference type="EMBL" id="GAA98102.1"/>
    </source>
</evidence>
<dbReference type="OMA" id="FWKKSEY"/>